<dbReference type="Proteomes" id="UP001732700">
    <property type="component" value="Chromosome 3A"/>
</dbReference>
<keyword evidence="2" id="KW-1185">Reference proteome</keyword>
<proteinExistence type="predicted"/>
<reference evidence="1" key="1">
    <citation type="submission" date="2021-05" db="EMBL/GenBank/DDBJ databases">
        <authorList>
            <person name="Scholz U."/>
            <person name="Mascher M."/>
            <person name="Fiebig A."/>
        </authorList>
    </citation>
    <scope>NUCLEOTIDE SEQUENCE [LARGE SCALE GENOMIC DNA]</scope>
</reference>
<sequence>MNPKILDAGIPPPNTDGQCVAVPDNIRRYAPPEWVRTGRASTKSDMFSFGLILLELLAGRGMYYDWCNGNRSTDDGLSYVWKKWNKGSIADIADASLGYGGYPRNEMQNYVHVGLLCVQEDRKLRPDASEVMEALDTCPALLPTPSTPYLWQSKY</sequence>
<accession>A0ACD5VG71</accession>
<dbReference type="EnsemblPlants" id="AVESA.00010b.r2.3AG0416740.1">
    <property type="protein sequence ID" value="AVESA.00010b.r2.3AG0416740.1.CDS"/>
    <property type="gene ID" value="AVESA.00010b.r2.3AG0416740"/>
</dbReference>
<name>A0ACD5VG71_AVESA</name>
<evidence type="ECO:0000313" key="2">
    <source>
        <dbReference type="Proteomes" id="UP001732700"/>
    </source>
</evidence>
<protein>
    <submittedName>
        <fullName evidence="1">Uncharacterized protein</fullName>
    </submittedName>
</protein>
<organism evidence="1 2">
    <name type="scientific">Avena sativa</name>
    <name type="common">Oat</name>
    <dbReference type="NCBI Taxonomy" id="4498"/>
    <lineage>
        <taxon>Eukaryota</taxon>
        <taxon>Viridiplantae</taxon>
        <taxon>Streptophyta</taxon>
        <taxon>Embryophyta</taxon>
        <taxon>Tracheophyta</taxon>
        <taxon>Spermatophyta</taxon>
        <taxon>Magnoliopsida</taxon>
        <taxon>Liliopsida</taxon>
        <taxon>Poales</taxon>
        <taxon>Poaceae</taxon>
        <taxon>BOP clade</taxon>
        <taxon>Pooideae</taxon>
        <taxon>Poodae</taxon>
        <taxon>Poeae</taxon>
        <taxon>Poeae Chloroplast Group 1 (Aveneae type)</taxon>
        <taxon>Aveninae</taxon>
        <taxon>Avena</taxon>
    </lineage>
</organism>
<evidence type="ECO:0000313" key="1">
    <source>
        <dbReference type="EnsemblPlants" id="AVESA.00010b.r2.3AG0416740.1.CDS"/>
    </source>
</evidence>
<reference evidence="1" key="2">
    <citation type="submission" date="2025-09" db="UniProtKB">
        <authorList>
            <consortium name="EnsemblPlants"/>
        </authorList>
    </citation>
    <scope>IDENTIFICATION</scope>
</reference>